<dbReference type="PROSITE" id="PS00383">
    <property type="entry name" value="TYR_PHOSPHATASE_1"/>
    <property type="match status" value="1"/>
</dbReference>
<protein>
    <submittedName>
        <fullName evidence="4">Protein-tyrosine phosphatase domain-containing protein</fullName>
    </submittedName>
</protein>
<dbReference type="Gene3D" id="3.90.190.10">
    <property type="entry name" value="Protein tyrosine phosphatase superfamily"/>
    <property type="match status" value="1"/>
</dbReference>
<dbReference type="GO" id="GO:0004725">
    <property type="term" value="F:protein tyrosine phosphatase activity"/>
    <property type="evidence" value="ECO:0007669"/>
    <property type="project" value="InterPro"/>
</dbReference>
<keyword evidence="5" id="KW-1185">Reference proteome</keyword>
<dbReference type="PANTHER" id="PTHR46163:SF2">
    <property type="entry name" value="PROTEIN-TYROSINE PHOSPHATASE"/>
    <property type="match status" value="1"/>
</dbReference>
<reference evidence="4" key="1">
    <citation type="submission" date="2022-01" db="EMBL/GenBank/DDBJ databases">
        <title>Genome Sequence Resource for Two Populations of Ditylenchus destructor, the Migratory Endoparasitic Phytonematode.</title>
        <authorList>
            <person name="Zhang H."/>
            <person name="Lin R."/>
            <person name="Xie B."/>
        </authorList>
    </citation>
    <scope>NUCLEOTIDE SEQUENCE</scope>
    <source>
        <strain evidence="4">BazhouSP</strain>
    </source>
</reference>
<dbReference type="SUPFAM" id="SSF52799">
    <property type="entry name" value="(Phosphotyrosine protein) phosphatases II"/>
    <property type="match status" value="1"/>
</dbReference>
<dbReference type="InterPro" id="IPR016130">
    <property type="entry name" value="Tyr_Pase_AS"/>
</dbReference>
<dbReference type="Pfam" id="PF00102">
    <property type="entry name" value="Y_phosphatase"/>
    <property type="match status" value="1"/>
</dbReference>
<organism evidence="4 5">
    <name type="scientific">Ditylenchus destructor</name>
    <dbReference type="NCBI Taxonomy" id="166010"/>
    <lineage>
        <taxon>Eukaryota</taxon>
        <taxon>Metazoa</taxon>
        <taxon>Ecdysozoa</taxon>
        <taxon>Nematoda</taxon>
        <taxon>Chromadorea</taxon>
        <taxon>Rhabditida</taxon>
        <taxon>Tylenchina</taxon>
        <taxon>Tylenchomorpha</taxon>
        <taxon>Sphaerularioidea</taxon>
        <taxon>Anguinidae</taxon>
        <taxon>Anguininae</taxon>
        <taxon>Ditylenchus</taxon>
    </lineage>
</organism>
<name>A0AAD4NHH2_9BILA</name>
<feature type="compositionally biased region" description="Basic residues" evidence="1">
    <location>
        <begin position="38"/>
        <end position="51"/>
    </location>
</feature>
<feature type="region of interest" description="Disordered" evidence="1">
    <location>
        <begin position="1"/>
        <end position="58"/>
    </location>
</feature>
<feature type="compositionally biased region" description="Basic and acidic residues" evidence="1">
    <location>
        <begin position="1"/>
        <end position="17"/>
    </location>
</feature>
<feature type="domain" description="Tyrosine specific protein phosphatases" evidence="3">
    <location>
        <begin position="276"/>
        <end position="331"/>
    </location>
</feature>
<evidence type="ECO:0000313" key="5">
    <source>
        <dbReference type="Proteomes" id="UP001201812"/>
    </source>
</evidence>
<dbReference type="AlphaFoldDB" id="A0AAD4NHH2"/>
<dbReference type="PRINTS" id="PR00700">
    <property type="entry name" value="PRTYPHPHTASE"/>
</dbReference>
<dbReference type="PROSITE" id="PS50056">
    <property type="entry name" value="TYR_PHOSPHATASE_2"/>
    <property type="match status" value="1"/>
</dbReference>
<evidence type="ECO:0000259" key="2">
    <source>
        <dbReference type="PROSITE" id="PS50055"/>
    </source>
</evidence>
<dbReference type="InterPro" id="IPR003595">
    <property type="entry name" value="Tyr_Pase_cat"/>
</dbReference>
<dbReference type="EMBL" id="JAKKPZ010000001">
    <property type="protein sequence ID" value="KAI1729581.1"/>
    <property type="molecule type" value="Genomic_DNA"/>
</dbReference>
<dbReference type="InterPro" id="IPR000242">
    <property type="entry name" value="PTP_cat"/>
</dbReference>
<proteinExistence type="predicted"/>
<dbReference type="InterPro" id="IPR029021">
    <property type="entry name" value="Prot-tyrosine_phosphatase-like"/>
</dbReference>
<dbReference type="SMART" id="SM00194">
    <property type="entry name" value="PTPc"/>
    <property type="match status" value="1"/>
</dbReference>
<dbReference type="CDD" id="cd00047">
    <property type="entry name" value="PTPc"/>
    <property type="match status" value="1"/>
</dbReference>
<feature type="domain" description="Tyrosine-protein phosphatase" evidence="2">
    <location>
        <begin position="86"/>
        <end position="340"/>
    </location>
</feature>
<dbReference type="SMART" id="SM00404">
    <property type="entry name" value="PTPc_motif"/>
    <property type="match status" value="1"/>
</dbReference>
<dbReference type="Proteomes" id="UP001201812">
    <property type="component" value="Unassembled WGS sequence"/>
</dbReference>
<dbReference type="PROSITE" id="PS50055">
    <property type="entry name" value="TYR_PHOSPHATASE_PTP"/>
    <property type="match status" value="1"/>
</dbReference>
<dbReference type="InterPro" id="IPR000387">
    <property type="entry name" value="Tyr_Pase_dom"/>
</dbReference>
<dbReference type="InterPro" id="IPR052782">
    <property type="entry name" value="Oocyte-zygote_transition_reg"/>
</dbReference>
<evidence type="ECO:0000313" key="4">
    <source>
        <dbReference type="EMBL" id="KAI1729581.1"/>
    </source>
</evidence>
<dbReference type="PANTHER" id="PTHR46163">
    <property type="entry name" value="TYROSINE-PROTEIN PHOSPHATASE-RELATED"/>
    <property type="match status" value="1"/>
</dbReference>
<accession>A0AAD4NHH2</accession>
<evidence type="ECO:0000259" key="3">
    <source>
        <dbReference type="PROSITE" id="PS50056"/>
    </source>
</evidence>
<comment type="caution">
    <text evidence="4">The sequence shown here is derived from an EMBL/GenBank/DDBJ whole genome shotgun (WGS) entry which is preliminary data.</text>
</comment>
<gene>
    <name evidence="4" type="ORF">DdX_01829</name>
</gene>
<sequence>MAGDEKKKKTRRGKEPKTCTSRESIDEDDGTQVESRQKAKKTRKPMTRRTRQPTNRDHYKPLQDTIAHQFLRTFCLETNKKGVDGLLEEFNAIKAETIAKPPMTAQTTNLQNGKNRYGDVCCTDATRVVLKWPPGGSDYIHANWIDYRGKRDFICTQGPTVDSIDDFWRMIWQEKCKAIVMLCEIMEQGRRKCEPYWPSEKDGVMCTKVGLKVKNLGIERHEEAMLTVAKLQVSSDSGGEPLEVTHIKWNNWPDRGAPSNKLAPFLLLKQLQDKAPVVVHCSAGIGRTGTIVAIDMALQTVNAKESLNMATVVKELRSKRHGSVQMDVQYLYIHRSLMEYAKNISIVTGDQIEPFCIRYDAFMQSRG</sequence>
<evidence type="ECO:0000256" key="1">
    <source>
        <dbReference type="SAM" id="MobiDB-lite"/>
    </source>
</evidence>